<feature type="non-terminal residue" evidence="2">
    <location>
        <position position="130"/>
    </location>
</feature>
<evidence type="ECO:0000313" key="2">
    <source>
        <dbReference type="EMBL" id="KIK78540.1"/>
    </source>
</evidence>
<dbReference type="InParanoid" id="A0A0D0DK36"/>
<dbReference type="AlphaFoldDB" id="A0A0D0DK36"/>
<protein>
    <recommendedName>
        <fullName evidence="4">GAG-pre-integrase domain-containing protein</fullName>
    </recommendedName>
</protein>
<keyword evidence="1" id="KW-0732">Signal</keyword>
<dbReference type="Proteomes" id="UP000054538">
    <property type="component" value="Unassembled WGS sequence"/>
</dbReference>
<dbReference type="OrthoDB" id="7691805at2759"/>
<organism evidence="2 3">
    <name type="scientific">Paxillus rubicundulus Ve08.2h10</name>
    <dbReference type="NCBI Taxonomy" id="930991"/>
    <lineage>
        <taxon>Eukaryota</taxon>
        <taxon>Fungi</taxon>
        <taxon>Dikarya</taxon>
        <taxon>Basidiomycota</taxon>
        <taxon>Agaricomycotina</taxon>
        <taxon>Agaricomycetes</taxon>
        <taxon>Agaricomycetidae</taxon>
        <taxon>Boletales</taxon>
        <taxon>Paxilineae</taxon>
        <taxon>Paxillaceae</taxon>
        <taxon>Paxillus</taxon>
    </lineage>
</organism>
<evidence type="ECO:0008006" key="4">
    <source>
        <dbReference type="Google" id="ProtNLM"/>
    </source>
</evidence>
<evidence type="ECO:0000256" key="1">
    <source>
        <dbReference type="SAM" id="SignalP"/>
    </source>
</evidence>
<feature type="signal peptide" evidence="1">
    <location>
        <begin position="1"/>
        <end position="18"/>
    </location>
</feature>
<reference evidence="2 3" key="1">
    <citation type="submission" date="2014-04" db="EMBL/GenBank/DDBJ databases">
        <authorList>
            <consortium name="DOE Joint Genome Institute"/>
            <person name="Kuo A."/>
            <person name="Kohler A."/>
            <person name="Jargeat P."/>
            <person name="Nagy L.G."/>
            <person name="Floudas D."/>
            <person name="Copeland A."/>
            <person name="Barry K.W."/>
            <person name="Cichocki N."/>
            <person name="Veneault-Fourrey C."/>
            <person name="LaButti K."/>
            <person name="Lindquist E.A."/>
            <person name="Lipzen A."/>
            <person name="Lundell T."/>
            <person name="Morin E."/>
            <person name="Murat C."/>
            <person name="Sun H."/>
            <person name="Tunlid A."/>
            <person name="Henrissat B."/>
            <person name="Grigoriev I.V."/>
            <person name="Hibbett D.S."/>
            <person name="Martin F."/>
            <person name="Nordberg H.P."/>
            <person name="Cantor M.N."/>
            <person name="Hua S.X."/>
        </authorList>
    </citation>
    <scope>NUCLEOTIDE SEQUENCE [LARGE SCALE GENOMIC DNA]</scope>
    <source>
        <strain evidence="2 3">Ve08.2h10</strain>
    </source>
</reference>
<reference evidence="3" key="2">
    <citation type="submission" date="2015-01" db="EMBL/GenBank/DDBJ databases">
        <title>Evolutionary Origins and Diversification of the Mycorrhizal Mutualists.</title>
        <authorList>
            <consortium name="DOE Joint Genome Institute"/>
            <consortium name="Mycorrhizal Genomics Consortium"/>
            <person name="Kohler A."/>
            <person name="Kuo A."/>
            <person name="Nagy L.G."/>
            <person name="Floudas D."/>
            <person name="Copeland A."/>
            <person name="Barry K.W."/>
            <person name="Cichocki N."/>
            <person name="Veneault-Fourrey C."/>
            <person name="LaButti K."/>
            <person name="Lindquist E.A."/>
            <person name="Lipzen A."/>
            <person name="Lundell T."/>
            <person name="Morin E."/>
            <person name="Murat C."/>
            <person name="Riley R."/>
            <person name="Ohm R."/>
            <person name="Sun H."/>
            <person name="Tunlid A."/>
            <person name="Henrissat B."/>
            <person name="Grigoriev I.V."/>
            <person name="Hibbett D.S."/>
            <person name="Martin F."/>
        </authorList>
    </citation>
    <scope>NUCLEOTIDE SEQUENCE [LARGE SCALE GENOMIC DNA]</scope>
    <source>
        <strain evidence="3">Ve08.2h10</strain>
    </source>
</reference>
<gene>
    <name evidence="2" type="ORF">PAXRUDRAFT_101754</name>
</gene>
<evidence type="ECO:0000313" key="3">
    <source>
        <dbReference type="Proteomes" id="UP000054538"/>
    </source>
</evidence>
<accession>A0A0D0DK36</accession>
<name>A0A0D0DK36_9AGAM</name>
<proteinExistence type="predicted"/>
<keyword evidence="3" id="KW-1185">Reference proteome</keyword>
<feature type="chain" id="PRO_5002220860" description="GAG-pre-integrase domain-containing protein" evidence="1">
    <location>
        <begin position="19"/>
        <end position="130"/>
    </location>
</feature>
<sequence>MGITLILISCLNATGCAALFHDSCCQIFDGKKKQLGEIPVSKGLYCVMTLQTLYTGIAKMKEALTMEEVHYRLGHIAPNTIRKMLHDGTITGITLDTRHVTMGSCDSCDYAKAIFGDKVHSDLWGPSPVQ</sequence>
<dbReference type="HOGENOM" id="CLU_102301_2_0_1"/>
<dbReference type="EMBL" id="KN826558">
    <property type="protein sequence ID" value="KIK78540.1"/>
    <property type="molecule type" value="Genomic_DNA"/>
</dbReference>